<proteinExistence type="predicted"/>
<dbReference type="EMBL" id="HBFX01000932">
    <property type="protein sequence ID" value="CAD8946024.1"/>
    <property type="molecule type" value="Transcribed_RNA"/>
</dbReference>
<dbReference type="AlphaFoldDB" id="A0A7S1DE22"/>
<organism evidence="1">
    <name type="scientific">Hemiselmis andersenii</name>
    <name type="common">Cryptophyte alga</name>
    <dbReference type="NCBI Taxonomy" id="464988"/>
    <lineage>
        <taxon>Eukaryota</taxon>
        <taxon>Cryptophyceae</taxon>
        <taxon>Cryptomonadales</taxon>
        <taxon>Hemiselmidaceae</taxon>
        <taxon>Hemiselmis</taxon>
    </lineage>
</organism>
<accession>A0A7S1DE22</accession>
<sequence length="176" mass="19138">MLDVARVGWGPYLYQEGWDRAVLSYHWHAQLARGFHAMKLSSNTLNGPPLPPAERNAAISHLLVAIERMEGVRRRFEGYFFNCDLPRNLGLSYGLLHHLASADASSAPSSAPSSDPPAPPRNASLLLGGVDTARLRRASLSALSVYVNCPGAEPAVVRVAQSVLMGELSYVKMQFP</sequence>
<name>A0A7S1DE22_HEMAN</name>
<reference evidence="1" key="1">
    <citation type="submission" date="2021-01" db="EMBL/GenBank/DDBJ databases">
        <authorList>
            <person name="Corre E."/>
            <person name="Pelletier E."/>
            <person name="Niang G."/>
            <person name="Scheremetjew M."/>
            <person name="Finn R."/>
            <person name="Kale V."/>
            <person name="Holt S."/>
            <person name="Cochrane G."/>
            <person name="Meng A."/>
            <person name="Brown T."/>
            <person name="Cohen L."/>
        </authorList>
    </citation>
    <scope>NUCLEOTIDE SEQUENCE</scope>
    <source>
        <strain evidence="1">CCMP644</strain>
    </source>
</reference>
<protein>
    <submittedName>
        <fullName evidence="1">Uncharacterized protein</fullName>
    </submittedName>
</protein>
<evidence type="ECO:0000313" key="1">
    <source>
        <dbReference type="EMBL" id="CAD8946024.1"/>
    </source>
</evidence>
<gene>
    <name evidence="1" type="ORF">HAND00432_LOCUS541</name>
</gene>